<dbReference type="Gene3D" id="2.60.120.620">
    <property type="entry name" value="q2cbj1_9rhob like domain"/>
    <property type="match status" value="1"/>
</dbReference>
<organism evidence="1 2">
    <name type="scientific">Paraburkholderia piptadeniae</name>
    <dbReference type="NCBI Taxonomy" id="1701573"/>
    <lineage>
        <taxon>Bacteria</taxon>
        <taxon>Pseudomonadati</taxon>
        <taxon>Pseudomonadota</taxon>
        <taxon>Betaproteobacteria</taxon>
        <taxon>Burkholderiales</taxon>
        <taxon>Burkholderiaceae</taxon>
        <taxon>Paraburkholderia</taxon>
    </lineage>
</organism>
<reference evidence="1" key="1">
    <citation type="submission" date="2016-12" db="EMBL/GenBank/DDBJ databases">
        <authorList>
            <person name="Moulin L."/>
        </authorList>
    </citation>
    <scope>NUCLEOTIDE SEQUENCE [LARGE SCALE GENOMIC DNA]</scope>
    <source>
        <strain evidence="1">STM 7183</strain>
    </source>
</reference>
<evidence type="ECO:0000313" key="1">
    <source>
        <dbReference type="EMBL" id="SIT51555.1"/>
    </source>
</evidence>
<comment type="caution">
    <text evidence="1">The sequence shown here is derived from an EMBL/GenBank/DDBJ whole genome shotgun (WGS) entry which is preliminary data.</text>
</comment>
<sequence>MPVPHHGVLGPGAEDAMPSHPNNFLSGVYYLQTQAGPDAINFHDPRPRVPFFVRRSPNCRRTTPTRWW</sequence>
<accession>A0A1N7SVZ7</accession>
<proteinExistence type="predicted"/>
<name>A0A1N7SVZ7_9BURK</name>
<keyword evidence="2" id="KW-1185">Reference proteome</keyword>
<dbReference type="EMBL" id="CYGY02000124">
    <property type="protein sequence ID" value="SIT51555.1"/>
    <property type="molecule type" value="Genomic_DNA"/>
</dbReference>
<gene>
    <name evidence="1" type="ORF">BN2476_1240016</name>
</gene>
<dbReference type="AlphaFoldDB" id="A0A1N7SVZ7"/>
<evidence type="ECO:0000313" key="2">
    <source>
        <dbReference type="Proteomes" id="UP000195569"/>
    </source>
</evidence>
<protein>
    <submittedName>
        <fullName evidence="1">Uncharacterized protein</fullName>
    </submittedName>
</protein>
<dbReference type="Proteomes" id="UP000195569">
    <property type="component" value="Unassembled WGS sequence"/>
</dbReference>